<dbReference type="HOGENOM" id="CLU_2637512_0_0_1"/>
<dbReference type="InParanoid" id="K5WSC5"/>
<proteinExistence type="predicted"/>
<keyword evidence="2" id="KW-1185">Reference proteome</keyword>
<dbReference type="RefSeq" id="XP_007335748.1">
    <property type="nucleotide sequence ID" value="XM_007335686.1"/>
</dbReference>
<protein>
    <submittedName>
        <fullName evidence="1">Uncharacterized protein</fullName>
    </submittedName>
</protein>
<evidence type="ECO:0000313" key="2">
    <source>
        <dbReference type="Proteomes" id="UP000008493"/>
    </source>
</evidence>
<organism evidence="1 2">
    <name type="scientific">Agaricus bisporus var. burnettii (strain JB137-S8 / ATCC MYA-4627 / FGSC 10392)</name>
    <name type="common">White button mushroom</name>
    <dbReference type="NCBI Taxonomy" id="597362"/>
    <lineage>
        <taxon>Eukaryota</taxon>
        <taxon>Fungi</taxon>
        <taxon>Dikarya</taxon>
        <taxon>Basidiomycota</taxon>
        <taxon>Agaricomycotina</taxon>
        <taxon>Agaricomycetes</taxon>
        <taxon>Agaricomycetidae</taxon>
        <taxon>Agaricales</taxon>
        <taxon>Agaricineae</taxon>
        <taxon>Agaricaceae</taxon>
        <taxon>Agaricus</taxon>
    </lineage>
</organism>
<sequence length="77" mass="8616">MTAVPLSFKSSVLIDFTIVLNSFVSLAEKYGNQFPDLLTKYVPRWVALMARTGSSGLLWSSRKLAAYVNEVQARMTE</sequence>
<dbReference type="AlphaFoldDB" id="K5WSC5"/>
<dbReference type="OrthoDB" id="3198211at2759"/>
<reference evidence="2" key="1">
    <citation type="journal article" date="2012" name="Proc. Natl. Acad. Sci. U.S.A.">
        <title>Genome sequence of the button mushroom Agaricus bisporus reveals mechanisms governing adaptation to a humic-rich ecological niche.</title>
        <authorList>
            <person name="Morin E."/>
            <person name="Kohler A."/>
            <person name="Baker A.R."/>
            <person name="Foulongne-Oriol M."/>
            <person name="Lombard V."/>
            <person name="Nagy L.G."/>
            <person name="Ohm R.A."/>
            <person name="Patyshakuliyeva A."/>
            <person name="Brun A."/>
            <person name="Aerts A.L."/>
            <person name="Bailey A.M."/>
            <person name="Billette C."/>
            <person name="Coutinho P.M."/>
            <person name="Deakin G."/>
            <person name="Doddapaneni H."/>
            <person name="Floudas D."/>
            <person name="Grimwood J."/>
            <person name="Hilden K."/>
            <person name="Kuees U."/>
            <person name="LaButti K.M."/>
            <person name="Lapidus A."/>
            <person name="Lindquist E.A."/>
            <person name="Lucas S.M."/>
            <person name="Murat C."/>
            <person name="Riley R.W."/>
            <person name="Salamov A.A."/>
            <person name="Schmutz J."/>
            <person name="Subramanian V."/>
            <person name="Woesten H.A.B."/>
            <person name="Xu J."/>
            <person name="Eastwood D.C."/>
            <person name="Foster G.D."/>
            <person name="Sonnenberg A.S."/>
            <person name="Cullen D."/>
            <person name="de Vries R.P."/>
            <person name="Lundell T."/>
            <person name="Hibbett D.S."/>
            <person name="Henrissat B."/>
            <person name="Burton K.S."/>
            <person name="Kerrigan R.W."/>
            <person name="Challen M.P."/>
            <person name="Grigoriev I.V."/>
            <person name="Martin F."/>
        </authorList>
    </citation>
    <scope>NUCLEOTIDE SEQUENCE [LARGE SCALE GENOMIC DNA]</scope>
    <source>
        <strain evidence="2">JB137-S8 / ATCC MYA-4627 / FGSC 10392</strain>
    </source>
</reference>
<accession>K5WSC5</accession>
<dbReference type="EMBL" id="JH972355">
    <property type="protein sequence ID" value="EKM73613.1"/>
    <property type="molecule type" value="Genomic_DNA"/>
</dbReference>
<dbReference type="OMA" id="RWIALMA"/>
<name>K5WSC5_AGABU</name>
<evidence type="ECO:0000313" key="1">
    <source>
        <dbReference type="EMBL" id="EKM73613.1"/>
    </source>
</evidence>
<dbReference type="GeneID" id="18826018"/>
<gene>
    <name evidence="1" type="ORF">AGABI1DRAFT_123659</name>
</gene>
<dbReference type="KEGG" id="abp:AGABI1DRAFT123659"/>
<dbReference type="Proteomes" id="UP000008493">
    <property type="component" value="Unassembled WGS sequence"/>
</dbReference>